<feature type="compositionally biased region" description="Polar residues" evidence="1">
    <location>
        <begin position="186"/>
        <end position="206"/>
    </location>
</feature>
<gene>
    <name evidence="3" type="ORF">C922_05352</name>
</gene>
<evidence type="ECO:0000256" key="1">
    <source>
        <dbReference type="SAM" id="MobiDB-lite"/>
    </source>
</evidence>
<dbReference type="OrthoDB" id="385643at2759"/>
<evidence type="ECO:0000256" key="2">
    <source>
        <dbReference type="SAM" id="Phobius"/>
    </source>
</evidence>
<feature type="compositionally biased region" description="Polar residues" evidence="1">
    <location>
        <begin position="733"/>
        <end position="752"/>
    </location>
</feature>
<dbReference type="Proteomes" id="UP000030640">
    <property type="component" value="Unassembled WGS sequence"/>
</dbReference>
<feature type="compositionally biased region" description="Polar residues" evidence="1">
    <location>
        <begin position="994"/>
        <end position="1009"/>
    </location>
</feature>
<dbReference type="GeneID" id="20040626"/>
<feature type="transmembrane region" description="Helical" evidence="2">
    <location>
        <begin position="1672"/>
        <end position="1705"/>
    </location>
</feature>
<sequence length="1731" mass="199013">MSMNLNRQKMTKKRYNPKGIENHRRNYHMNNDLFVENESESLTGFHMGYQVNKFLFFLVQTCTFIVLASTWQNSDKEHATSTFSESWVNRGSLNGLGVRSGRLLIGDAHISIGPHYELYDEREANLLGENYHSSKKHLHGILLDNNFTKHLNDSIYNNRCVREANMQANENANNRRVIPRESFDSLSFDNDLNQSNGSPNDQNQFGMSFDDMQHHNNVEEDIDHEQLDESFVNHLDHPENDGRNSNNRGPNPDYNSMMNDKESSGSTEFGETAISSSPGAGDNISSKGLEPLKQCNNFKENGDEAQLDEYFEMNNSSVQFDGRTSKTLNNFKSSDNVNKNVPGEKMKGSNSSRSKQCEVSSVNVTFDESHYTLREYSDFQDKVNDIKMDDDFKEGLFSLKEVSNVNLSLGKIEGDINRNQGFNRNNDVLSAANCEHNYEALSNNEHSDRKSDALKNYNDSKGKLNAEALHSDFENEVNGRMGHNFPPNDANFLKGDVGVNIRFDKFSDAEEKNKKFYPLRAVDNVHKIFDQRSDGEGITNDQYGPFKDADDMSHVEGFSDDEHNTTKLFGPLNDNNDMKNQFRPLKDGRRKAIHNEKYDLHEENEQICAEMYDQEYNTNGCDKSKDEDDSNEHYNNFKNDEDSQVSLCNPFKKSKSVKNVEHGAQVSAINLESLFEVNKDTLNEHGLDGSLEQYNPLKGQVNGEELHDSLENGVNRLREHDLPKNGVHPSECGPQNGNEKSENINGRNNTNRGFERSKNEDDEYETAEGRYKRYDENNIRDYDTQGGYRSDHNCVNVLKQDEIASESQELGKYGYCTEVVTTVIEDIGNDKEQFDEALRDVNARKPSDITPEDNTNVSEHFDGTLKDNAGVQEQLNEAKNYQDNKQSGKSKDEEQVNITYEKLDGGRINSKSQKSEYDDKGSYVTYKSTAINDTYNSAIHISKEANDQRCDMTKKLKSIDDINSDIHDHSKYGDKIGDRKGGRNGDKNDHKTDGQNSFITRNSQNDENTCTISDESMADRNKNNSHIFKKDNANYKRKATELINTNNYQNELLNAKELTDHFKIMFNILENAVATERRFEALKYYERFKKEILNIQLEGDLMDGVNEVELRIHTKKSLCAAKKEYDDSCDSSEDENYSDRQSYILGHNNRDKKELNKKKEGMYYVDTRPIRDNYDSKSQYNVLKGKNSSRNSFDKLNIGTDYYNSRGSFDVSKDNNLVKEASDKSKDGTVYCGSKKSLGVREGSYIEKKILVKNKNHNYYYYASNQSSVSSKVSSDMAKKSYNKSRDTTDKCETRSLYSILSRSKSRKSLDKSGGASDYCGSKGACNGSKDNKVIKNISHQPNKLCNSAKASTLLMDADSSSMKGVNKINNKEKGKGNDKVNSCSVKSSYSLKEKTKDKKNSSNPLKHDQSNLDDLYDELDDAYYMNKRLEALQYIKEHFYKQHDDLKYDEKEFDTIYKAVQRYEEIDKKNPNRSGDNDNNSVKSHEESEKGNDSLKTTDTFKRRSIGCEKWDLLKRNDIPMEMEESFRHSEQNFLHPDEFRHDRNYKDSNGKATNNRRNDNGKNHNRRYDIDYDYEKCLGNSKSNKKSFIKRVFSYIKGDENEPSTSRMFNKKSLFSKTLKLIKKIDFKFELEMMTSIKSSIKTDKFWIQRPTCFNKLFYYTKKYKIFFPILLMLLASIILHIVSLTNVALGINLVLLGMMFYYHMKLLKCRKMGKVFRTFSEKNKFEIN</sequence>
<feature type="compositionally biased region" description="Basic and acidic residues" evidence="1">
    <location>
        <begin position="1558"/>
        <end position="1567"/>
    </location>
</feature>
<feature type="compositionally biased region" description="Basic and acidic residues" evidence="1">
    <location>
        <begin position="964"/>
        <end position="993"/>
    </location>
</feature>
<organism evidence="3 4">
    <name type="scientific">Plasmodium inui San Antonio 1</name>
    <dbReference type="NCBI Taxonomy" id="1237626"/>
    <lineage>
        <taxon>Eukaryota</taxon>
        <taxon>Sar</taxon>
        <taxon>Alveolata</taxon>
        <taxon>Apicomplexa</taxon>
        <taxon>Aconoidasida</taxon>
        <taxon>Haemosporida</taxon>
        <taxon>Plasmodiidae</taxon>
        <taxon>Plasmodium</taxon>
        <taxon>Plasmodium (Plasmodium)</taxon>
    </lineage>
</organism>
<keyword evidence="4" id="KW-1185">Reference proteome</keyword>
<feature type="region of interest" description="Disordered" evidence="1">
    <location>
        <begin position="1529"/>
        <end position="1567"/>
    </location>
</feature>
<feature type="compositionally biased region" description="Polar residues" evidence="1">
    <location>
        <begin position="243"/>
        <end position="286"/>
    </location>
</feature>
<keyword evidence="2" id="KW-0472">Membrane</keyword>
<feature type="region of interest" description="Disordered" evidence="1">
    <location>
        <begin position="964"/>
        <end position="1009"/>
    </location>
</feature>
<evidence type="ECO:0000313" key="3">
    <source>
        <dbReference type="EMBL" id="EUD64265.1"/>
    </source>
</evidence>
<feature type="region of interest" description="Disordered" evidence="1">
    <location>
        <begin position="619"/>
        <end position="641"/>
    </location>
</feature>
<dbReference type="RefSeq" id="XP_008819145.1">
    <property type="nucleotide sequence ID" value="XM_008820923.1"/>
</dbReference>
<evidence type="ECO:0000313" key="4">
    <source>
        <dbReference type="Proteomes" id="UP000030640"/>
    </source>
</evidence>
<dbReference type="EMBL" id="KI965518">
    <property type="protein sequence ID" value="EUD64265.1"/>
    <property type="molecule type" value="Genomic_DNA"/>
</dbReference>
<accession>W6ZY99</accession>
<feature type="region of interest" description="Disordered" evidence="1">
    <location>
        <begin position="186"/>
        <end position="209"/>
    </location>
</feature>
<feature type="compositionally biased region" description="Basic and acidic residues" evidence="1">
    <location>
        <begin position="1392"/>
        <end position="1411"/>
    </location>
</feature>
<dbReference type="VEuPathDB" id="PlasmoDB:C922_05352"/>
<evidence type="ECO:0008006" key="5">
    <source>
        <dbReference type="Google" id="ProtNLM"/>
    </source>
</evidence>
<proteinExistence type="predicted"/>
<protein>
    <recommendedName>
        <fullName evidence="5">Pv-fam-d protein</fullName>
    </recommendedName>
</protein>
<keyword evidence="2" id="KW-1133">Transmembrane helix</keyword>
<feature type="region of interest" description="Disordered" evidence="1">
    <location>
        <begin position="880"/>
        <end position="918"/>
    </location>
</feature>
<keyword evidence="2" id="KW-0812">Transmembrane</keyword>
<name>W6ZY99_9APIC</name>
<feature type="compositionally biased region" description="Polar residues" evidence="1">
    <location>
        <begin position="1473"/>
        <end position="1483"/>
    </location>
</feature>
<feature type="region of interest" description="Disordered" evidence="1">
    <location>
        <begin position="721"/>
        <end position="768"/>
    </location>
</feature>
<feature type="region of interest" description="Disordered" evidence="1">
    <location>
        <begin position="234"/>
        <end position="288"/>
    </location>
</feature>
<feature type="region of interest" description="Disordered" evidence="1">
    <location>
        <begin position="1468"/>
        <end position="1499"/>
    </location>
</feature>
<reference evidence="3 4" key="1">
    <citation type="submission" date="2013-02" db="EMBL/GenBank/DDBJ databases">
        <title>The Genome Sequence of Plasmodium inui San Antonio 1.</title>
        <authorList>
            <consortium name="The Broad Institute Genome Sequencing Platform"/>
            <consortium name="The Broad Institute Genome Sequencing Center for Infectious Disease"/>
            <person name="Neafsey D."/>
            <person name="Cheeseman I."/>
            <person name="Volkman S."/>
            <person name="Adams J."/>
            <person name="Walker B."/>
            <person name="Young S.K."/>
            <person name="Zeng Q."/>
            <person name="Gargeya S."/>
            <person name="Fitzgerald M."/>
            <person name="Haas B."/>
            <person name="Abouelleil A."/>
            <person name="Alvarado L."/>
            <person name="Arachchi H.M."/>
            <person name="Berlin A.M."/>
            <person name="Chapman S.B."/>
            <person name="Dewar J."/>
            <person name="Goldberg J."/>
            <person name="Griggs A."/>
            <person name="Gujja S."/>
            <person name="Hansen M."/>
            <person name="Howarth C."/>
            <person name="Imamovic A."/>
            <person name="Larimer J."/>
            <person name="McCowan C."/>
            <person name="Murphy C."/>
            <person name="Neiman D."/>
            <person name="Pearson M."/>
            <person name="Priest M."/>
            <person name="Roberts A."/>
            <person name="Saif S."/>
            <person name="Shea T."/>
            <person name="Sisk P."/>
            <person name="Sykes S."/>
            <person name="Wortman J."/>
            <person name="Nusbaum C."/>
            <person name="Birren B."/>
        </authorList>
    </citation>
    <scope>NUCLEOTIDE SEQUENCE [LARGE SCALE GENOMIC DNA]</scope>
    <source>
        <strain evidence="3 4">San Antonio 1</strain>
    </source>
</reference>
<feature type="compositionally biased region" description="Basic and acidic residues" evidence="1">
    <location>
        <begin position="1484"/>
        <end position="1494"/>
    </location>
</feature>
<feature type="region of interest" description="Disordered" evidence="1">
    <location>
        <begin position="1362"/>
        <end position="1412"/>
    </location>
</feature>
<feature type="compositionally biased region" description="Basic and acidic residues" evidence="1">
    <location>
        <begin position="1370"/>
        <end position="1379"/>
    </location>
</feature>
<feature type="compositionally biased region" description="Basic and acidic residues" evidence="1">
    <location>
        <begin position="1529"/>
        <end position="1551"/>
    </location>
</feature>